<feature type="disulfide bond" evidence="15">
    <location>
        <begin position="60"/>
        <end position="78"/>
    </location>
</feature>
<dbReference type="PANTHER" id="PTHR22722:SF15">
    <property type="entry name" value="LOW-DENSITY LIPOPROTEIN RECEPTOR-RELATED"/>
    <property type="match status" value="1"/>
</dbReference>
<comment type="caution">
    <text evidence="15">Lacks conserved residue(s) required for the propagation of feature annotation.</text>
</comment>
<evidence type="ECO:0000256" key="9">
    <source>
        <dbReference type="ARBA" id="ARBA00022837"/>
    </source>
</evidence>
<dbReference type="SUPFAM" id="SSF63825">
    <property type="entry name" value="YWTD domain"/>
    <property type="match status" value="4"/>
</dbReference>
<feature type="repeat" description="LDL-receptor class B" evidence="16">
    <location>
        <begin position="662"/>
        <end position="704"/>
    </location>
</feature>
<evidence type="ECO:0000256" key="7">
    <source>
        <dbReference type="ARBA" id="ARBA00022729"/>
    </source>
</evidence>
<dbReference type="PROSITE" id="PS01209">
    <property type="entry name" value="LDLRA_1"/>
    <property type="match status" value="4"/>
</dbReference>
<dbReference type="GO" id="GO:0005509">
    <property type="term" value="F:calcium ion binding"/>
    <property type="evidence" value="ECO:0007669"/>
    <property type="project" value="InterPro"/>
</dbReference>
<dbReference type="SMART" id="SM00179">
    <property type="entry name" value="EGF_CA"/>
    <property type="match status" value="3"/>
</dbReference>
<feature type="repeat" description="LDL-receptor class B" evidence="16">
    <location>
        <begin position="487"/>
        <end position="529"/>
    </location>
</feature>
<dbReference type="InterPro" id="IPR000033">
    <property type="entry name" value="LDLR_classB_rpt"/>
</dbReference>
<evidence type="ECO:0000256" key="2">
    <source>
        <dbReference type="ARBA" id="ARBA00009939"/>
    </source>
</evidence>
<dbReference type="FunFam" id="2.10.25.10:FF:000037">
    <property type="entry name" value="Signal peptide, CUB domain and EGF-like domain-containing 2"/>
    <property type="match status" value="1"/>
</dbReference>
<feature type="disulfide bond" evidence="15">
    <location>
        <begin position="33"/>
        <end position="48"/>
    </location>
</feature>
<dbReference type="SUPFAM" id="SSF57184">
    <property type="entry name" value="Growth factor receptor domain"/>
    <property type="match status" value="1"/>
</dbReference>
<dbReference type="Gene3D" id="4.10.400.10">
    <property type="entry name" value="Low-density Lipoprotein Receptor"/>
    <property type="match status" value="6"/>
</dbReference>
<dbReference type="PROSITE" id="PS51120">
    <property type="entry name" value="LDLRB"/>
    <property type="match status" value="11"/>
</dbReference>
<feature type="repeat" description="LDL-receptor class B" evidence="16">
    <location>
        <begin position="883"/>
        <end position="925"/>
    </location>
</feature>
<feature type="repeat" description="LDL-receptor class B" evidence="16">
    <location>
        <begin position="444"/>
        <end position="486"/>
    </location>
</feature>
<dbReference type="GO" id="GO:0042562">
    <property type="term" value="F:hormone binding"/>
    <property type="evidence" value="ECO:0007669"/>
    <property type="project" value="TreeGrafter"/>
</dbReference>
<dbReference type="GO" id="GO:0016324">
    <property type="term" value="C:apical plasma membrane"/>
    <property type="evidence" value="ECO:0007669"/>
    <property type="project" value="TreeGrafter"/>
</dbReference>
<dbReference type="FunFam" id="4.10.400.10:FF:000009">
    <property type="entry name" value="Low-density lipoprotein receptor-related protein 1"/>
    <property type="match status" value="1"/>
</dbReference>
<dbReference type="SUPFAM" id="SSF57424">
    <property type="entry name" value="LDL receptor-like module"/>
    <property type="match status" value="6"/>
</dbReference>
<dbReference type="CDD" id="cd00112">
    <property type="entry name" value="LDLa"/>
    <property type="match status" value="5"/>
</dbReference>
<dbReference type="InterPro" id="IPR000742">
    <property type="entry name" value="EGF"/>
</dbReference>
<dbReference type="SUPFAM" id="SSF57196">
    <property type="entry name" value="EGF/Laminin"/>
    <property type="match status" value="2"/>
</dbReference>
<feature type="disulfide bond" evidence="15">
    <location>
        <begin position="130"/>
        <end position="142"/>
    </location>
</feature>
<sequence>ATSTPECSCGRNHFTCAVSAFGECTCIPAQWQCDGDNDCGDHSDEDGCMLPTCSPLDFHCDNGKCIRRSWVCDGDNDCEDDSDEQDCPPRECEEDEFSCQNGYCIRSLWHCDGDNDCGDNSDEQCDMRKCSEKEFACADGSCIAEHWYCDGDTDCKDGSDEESCPSDVPAPSCNVEEFQCAYGRCILDIYHCDGDDDCGDWSDESDCSSHQPCRSGEFMCSSGLCITLGAPQCAQDQFLCSNGRCIGQRKLCNGVNDCGDGSDENPHQNCRPRTGEENCNHQNGGCQQKCQMVRGLVQCTCQTGYRLMDDGRSCQDVNECAEEGYCSQSCSNYEGGFQCSCEVGYQLRPDKRSCKALGPEPVLLFANRIDIRQVLPHRSEYTLLLNNLENAIALDFHHRHELVFWSDVTLDRIMRANLNGSNVEEVVSTGLESPGGLAIDWIHDKLFWTDSGTSRIEVSNLDGSQRKVLLWNNLEKPRAIAVHPLEGRMYWVDAKHHVIERADLDGSNRKAVISQGLPHPFAITVFEDSLYWTDWHTKSINSANKFTGKNQEVIRSKLHFPMDIHTLHPQRQPAGTNRCGLDNGGCSHLCLPSTKAFTCACPTGFRKTGLHTCARSLDKFLLFARRTDIRRISFDTDDLSDDVIPLSDVRSAVALDWDATDDFMYWSDVTTDSINRAKWDGSEQEVLIGTDLPHPFGLTLYGERIYWTDWQSKSIETAERRTGLGRKTVQSNLENLMDIHVFHRHRTQVQSACSIHNGGCSHICLLAPKPKGHSCTCPTGVNLLGDGDTCSSGMDRFLVFARRTDIRSVSLDIPYFADVVVPINATMKNTIAISVDPLRGLVYWADSTLRKITRASLDGSKHQDVITTGLVTTDGLAVDTIGQKLYWTDTGTNRIEVGNLDGSMRKVLVWQNLGSPRAIALYHEMGYMYWSDWGENAKLERAGMDGSQRIVLISLNLGWPNGLAVDKAGSQLLWADAHTERIEASDLMGRNRRILISPVQHPYGLTLLGAHIYWTDWQTRSIQRADKDTGGNIIVVRDNLPGLMDIQAVDRTHALGYNKCGDRNGGCSHLCLPNPTSFSCACPTGIQLKEDGKTCDPSPDTYLLFSSRGSIRRISLDTDDYTDVYVPIQELHNVISIDYDSVEGKIYYTDVFLDVIRRADLNGTKMETVIGEGLKTTDGLAVDWVARNLYWTDTGRNTIEVSRLDGKYRKVLINNSLDEPRAIAVFPRKGFMYWTDWGSNPKIERAGMDASNRLVIISSNLTWPNGLAIDYESDRLYWADAGMKTIETAKLDGADRMEGRWIYWTDWQTKSIQRVDKFSGRNKETMLGNVEGLMDIMVVSPHRQTGSNPCGVNNGGCSHLCFARSVDFVCACPDEPDSEPCSLVPGYQPSAPLPTNSSQKNLGPVSPTTEADKVNGDRLRVPYIIAGSLALLCLLLFLSALLIYRHRRAKLSDQGLGTLTYSNPSYRTSTQEVKIEAAHKTNTGSLQRHRKEPAADNDFTKEKIRILEGFSLLSGEECQWDHLKQVKPSRTSILRDHVCIKTDTVSLQTSTGSLDLTETQQLLQDEQSESSVVVLTGSERRISLPDTGWRGKHKPSSESEV</sequence>
<dbReference type="GO" id="GO:0006898">
    <property type="term" value="P:receptor-mediated endocytosis"/>
    <property type="evidence" value="ECO:0007669"/>
    <property type="project" value="TreeGrafter"/>
</dbReference>
<dbReference type="PRINTS" id="PR00261">
    <property type="entry name" value="LDLRECEPTOR"/>
</dbReference>
<dbReference type="InterPro" id="IPR002172">
    <property type="entry name" value="LDrepeatLR_classA_rpt"/>
</dbReference>
<dbReference type="PROSITE" id="PS00010">
    <property type="entry name" value="ASX_HYDROXYL"/>
    <property type="match status" value="1"/>
</dbReference>
<keyword evidence="5" id="KW-0254">Endocytosis</keyword>
<feature type="repeat" description="LDL-receptor class B" evidence="16">
    <location>
        <begin position="840"/>
        <end position="882"/>
    </location>
</feature>
<feature type="disulfide bond" evidence="15">
    <location>
        <begin position="233"/>
        <end position="245"/>
    </location>
</feature>
<evidence type="ECO:0000256" key="11">
    <source>
        <dbReference type="ARBA" id="ARBA00023136"/>
    </source>
</evidence>
<dbReference type="Proteomes" id="UP000812440">
    <property type="component" value="Unassembled WGS sequence"/>
</dbReference>
<evidence type="ECO:0000256" key="4">
    <source>
        <dbReference type="ARBA" id="ARBA00022536"/>
    </source>
</evidence>
<keyword evidence="8" id="KW-0677">Repeat</keyword>
<keyword evidence="7" id="KW-0732">Signal</keyword>
<feature type="region of interest" description="Disordered" evidence="17">
    <location>
        <begin position="1392"/>
        <end position="1411"/>
    </location>
</feature>
<dbReference type="Pfam" id="PF14670">
    <property type="entry name" value="FXa_inhibition"/>
    <property type="match status" value="2"/>
</dbReference>
<keyword evidence="10 18" id="KW-1133">Transmembrane helix</keyword>
<feature type="repeat" description="LDL-receptor class B" evidence="16">
    <location>
        <begin position="1230"/>
        <end position="1273"/>
    </location>
</feature>
<dbReference type="Pfam" id="PF00057">
    <property type="entry name" value="Ldl_recept_a"/>
    <property type="match status" value="6"/>
</dbReference>
<feature type="disulfide bond" evidence="15">
    <location>
        <begin position="53"/>
        <end position="65"/>
    </location>
</feature>
<evidence type="ECO:0000256" key="1">
    <source>
        <dbReference type="ARBA" id="ARBA00004251"/>
    </source>
</evidence>
<evidence type="ECO:0000256" key="15">
    <source>
        <dbReference type="PROSITE-ProRule" id="PRU00124"/>
    </source>
</evidence>
<dbReference type="FunFam" id="2.120.10.30:FF:000241">
    <property type="entry name" value="Low-density lipoprotein receptor-related protein 6"/>
    <property type="match status" value="2"/>
</dbReference>
<dbReference type="FunFam" id="4.10.400.10:FF:000017">
    <property type="entry name" value="LDL receptor related protein 4"/>
    <property type="match status" value="2"/>
</dbReference>
<proteinExistence type="inferred from homology"/>
<accession>A0A8T2IGR3</accession>
<comment type="caution">
    <text evidence="20">The sequence shown here is derived from an EMBL/GenBank/DDBJ whole genome shotgun (WGS) entry which is preliminary data.</text>
</comment>
<dbReference type="InterPro" id="IPR051221">
    <property type="entry name" value="LDLR-related"/>
</dbReference>
<dbReference type="InterPro" id="IPR036055">
    <property type="entry name" value="LDL_receptor-like_sf"/>
</dbReference>
<keyword evidence="21" id="KW-1185">Reference proteome</keyword>
<dbReference type="FunFam" id="4.10.400.10:FF:000098">
    <property type="entry name" value="low-density lipoprotein receptor-related protein 4"/>
    <property type="match status" value="1"/>
</dbReference>
<feature type="repeat" description="LDL-receptor class B" evidence="16">
    <location>
        <begin position="1144"/>
        <end position="1186"/>
    </location>
</feature>
<comment type="similarity">
    <text evidence="2">Belongs to the LDLR family.</text>
</comment>
<dbReference type="InterPro" id="IPR026823">
    <property type="entry name" value="cEGF"/>
</dbReference>
<reference evidence="20" key="1">
    <citation type="thesis" date="2020" institute="ProQuest LLC" country="789 East Eisenhower Parkway, Ann Arbor, MI, USA">
        <title>Comparative Genomics and Chromosome Evolution.</title>
        <authorList>
            <person name="Mudd A.B."/>
        </authorList>
    </citation>
    <scope>NUCLEOTIDE SEQUENCE</scope>
    <source>
        <strain evidence="20">Female2</strain>
        <tissue evidence="20">Blood</tissue>
    </source>
</reference>
<keyword evidence="4" id="KW-0245">EGF-like domain</keyword>
<feature type="disulfide bond" evidence="15">
    <location>
        <begin position="173"/>
        <end position="185"/>
    </location>
</feature>
<dbReference type="PANTHER" id="PTHR22722">
    <property type="entry name" value="LOW-DENSITY LIPOPROTEIN RECEPTOR-RELATED PROTEIN 2-RELATED"/>
    <property type="match status" value="1"/>
</dbReference>
<feature type="disulfide bond" evidence="15">
    <location>
        <begin position="137"/>
        <end position="155"/>
    </location>
</feature>
<feature type="repeat" description="LDL-receptor class B" evidence="16">
    <location>
        <begin position="926"/>
        <end position="969"/>
    </location>
</feature>
<dbReference type="FunFam" id="4.10.400.10:FF:000092">
    <property type="entry name" value="LDL receptor related protein 4"/>
    <property type="match status" value="1"/>
</dbReference>
<dbReference type="PROSITE" id="PS50068">
    <property type="entry name" value="LDLRA_2"/>
    <property type="match status" value="6"/>
</dbReference>
<dbReference type="PROSITE" id="PS01187">
    <property type="entry name" value="EGF_CA"/>
    <property type="match status" value="1"/>
</dbReference>
<dbReference type="GO" id="GO:0043235">
    <property type="term" value="C:receptor complex"/>
    <property type="evidence" value="ECO:0007669"/>
    <property type="project" value="TreeGrafter"/>
</dbReference>
<keyword evidence="14" id="KW-0325">Glycoprotein</keyword>
<evidence type="ECO:0000256" key="16">
    <source>
        <dbReference type="PROSITE-ProRule" id="PRU00461"/>
    </source>
</evidence>
<evidence type="ECO:0000256" key="5">
    <source>
        <dbReference type="ARBA" id="ARBA00022583"/>
    </source>
</evidence>
<feature type="disulfide bond" evidence="15">
    <location>
        <begin position="180"/>
        <end position="198"/>
    </location>
</feature>
<evidence type="ECO:0000313" key="21">
    <source>
        <dbReference type="Proteomes" id="UP000812440"/>
    </source>
</evidence>
<protein>
    <recommendedName>
        <fullName evidence="19">EGF-like domain-containing protein</fullName>
    </recommendedName>
</protein>
<feature type="repeat" description="LDL-receptor class B" evidence="16">
    <location>
        <begin position="1187"/>
        <end position="1229"/>
    </location>
</feature>
<feature type="domain" description="EGF-like" evidence="19">
    <location>
        <begin position="339"/>
        <end position="354"/>
    </location>
</feature>
<dbReference type="FunFam" id="2.10.25.10:FF:000240">
    <property type="entry name" value="Vitamin K-dependent protein S"/>
    <property type="match status" value="1"/>
</dbReference>
<feature type="disulfide bond" evidence="15">
    <location>
        <begin position="149"/>
        <end position="164"/>
    </location>
</feature>
<keyword evidence="3" id="KW-1003">Cell membrane</keyword>
<dbReference type="FunFam" id="4.10.400.10:FF:000024">
    <property type="entry name" value="Low-density lipoprotein RecePtor related"/>
    <property type="match status" value="1"/>
</dbReference>
<feature type="disulfide bond" evidence="15">
    <location>
        <begin position="72"/>
        <end position="87"/>
    </location>
</feature>
<evidence type="ECO:0000256" key="8">
    <source>
        <dbReference type="ARBA" id="ARBA00022737"/>
    </source>
</evidence>
<evidence type="ECO:0000256" key="18">
    <source>
        <dbReference type="SAM" id="Phobius"/>
    </source>
</evidence>
<keyword evidence="9" id="KW-0106">Calcium</keyword>
<evidence type="ECO:0000256" key="12">
    <source>
        <dbReference type="ARBA" id="ARBA00023157"/>
    </source>
</evidence>
<dbReference type="InterPro" id="IPR018097">
    <property type="entry name" value="EGF_Ca-bd_CS"/>
</dbReference>
<feature type="disulfide bond" evidence="15">
    <location>
        <begin position="192"/>
        <end position="207"/>
    </location>
</feature>
<dbReference type="SMART" id="SM00135">
    <property type="entry name" value="LY"/>
    <property type="match status" value="15"/>
</dbReference>
<dbReference type="Pfam" id="PF00058">
    <property type="entry name" value="Ldl_recept_b"/>
    <property type="match status" value="10"/>
</dbReference>
<organism evidence="20 21">
    <name type="scientific">Hymenochirus boettgeri</name>
    <name type="common">Congo dwarf clawed frog</name>
    <dbReference type="NCBI Taxonomy" id="247094"/>
    <lineage>
        <taxon>Eukaryota</taxon>
        <taxon>Metazoa</taxon>
        <taxon>Chordata</taxon>
        <taxon>Craniata</taxon>
        <taxon>Vertebrata</taxon>
        <taxon>Euteleostomi</taxon>
        <taxon>Amphibia</taxon>
        <taxon>Batrachia</taxon>
        <taxon>Anura</taxon>
        <taxon>Pipoidea</taxon>
        <taxon>Pipidae</taxon>
        <taxon>Pipinae</taxon>
        <taxon>Hymenochirus</taxon>
    </lineage>
</organism>
<dbReference type="InterPro" id="IPR011042">
    <property type="entry name" value="6-blade_b-propeller_TolB-like"/>
</dbReference>
<dbReference type="Gene3D" id="2.10.25.10">
    <property type="entry name" value="Laminin"/>
    <property type="match status" value="2"/>
</dbReference>
<evidence type="ECO:0000256" key="13">
    <source>
        <dbReference type="ARBA" id="ARBA00023170"/>
    </source>
</evidence>
<dbReference type="SMART" id="SM00192">
    <property type="entry name" value="LDLa"/>
    <property type="match status" value="6"/>
</dbReference>
<feature type="disulfide bond" evidence="15">
    <location>
        <begin position="99"/>
        <end position="117"/>
    </location>
</feature>
<feature type="repeat" description="LDL-receptor class B" evidence="16">
    <location>
        <begin position="970"/>
        <end position="1011"/>
    </location>
</feature>
<feature type="repeat" description="LDL-receptor class B" evidence="16">
    <location>
        <begin position="401"/>
        <end position="443"/>
    </location>
</feature>
<evidence type="ECO:0000313" key="20">
    <source>
        <dbReference type="EMBL" id="KAG8430837.1"/>
    </source>
</evidence>
<feature type="compositionally biased region" description="Polar residues" evidence="17">
    <location>
        <begin position="1393"/>
        <end position="1409"/>
    </location>
</feature>
<evidence type="ECO:0000256" key="14">
    <source>
        <dbReference type="ARBA" id="ARBA00023180"/>
    </source>
</evidence>
<dbReference type="InterPro" id="IPR023415">
    <property type="entry name" value="LDLR_class-A_CS"/>
</dbReference>
<gene>
    <name evidence="20" type="ORF">GDO86_019915</name>
</gene>
<dbReference type="PROSITE" id="PS01186">
    <property type="entry name" value="EGF_2"/>
    <property type="match status" value="1"/>
</dbReference>
<dbReference type="InterPro" id="IPR000152">
    <property type="entry name" value="EGF-type_Asp/Asn_hydroxyl_site"/>
</dbReference>
<name>A0A8T2IGR3_9PIPI</name>
<evidence type="ECO:0000256" key="10">
    <source>
        <dbReference type="ARBA" id="ARBA00022989"/>
    </source>
</evidence>
<feature type="disulfide bond" evidence="15">
    <location>
        <begin position="92"/>
        <end position="104"/>
    </location>
</feature>
<dbReference type="Pfam" id="PF12662">
    <property type="entry name" value="cEGF"/>
    <property type="match status" value="1"/>
</dbReference>
<evidence type="ECO:0000256" key="6">
    <source>
        <dbReference type="ARBA" id="ARBA00022692"/>
    </source>
</evidence>
<dbReference type="InterPro" id="IPR009030">
    <property type="entry name" value="Growth_fac_rcpt_cys_sf"/>
</dbReference>
<dbReference type="EMBL" id="JAACNH010000595">
    <property type="protein sequence ID" value="KAG8430837.1"/>
    <property type="molecule type" value="Genomic_DNA"/>
</dbReference>
<keyword evidence="6 18" id="KW-0812">Transmembrane</keyword>
<feature type="disulfide bond" evidence="15">
    <location>
        <begin position="240"/>
        <end position="258"/>
    </location>
</feature>
<evidence type="ECO:0000256" key="17">
    <source>
        <dbReference type="SAM" id="MobiDB-lite"/>
    </source>
</evidence>
<evidence type="ECO:0000256" key="3">
    <source>
        <dbReference type="ARBA" id="ARBA00022475"/>
    </source>
</evidence>
<dbReference type="Gene3D" id="2.120.10.30">
    <property type="entry name" value="TolB, C-terminal domain"/>
    <property type="match status" value="6"/>
</dbReference>
<dbReference type="CDD" id="cd00054">
    <property type="entry name" value="EGF_CA"/>
    <property type="match status" value="1"/>
</dbReference>
<evidence type="ECO:0000259" key="19">
    <source>
        <dbReference type="PROSITE" id="PS01186"/>
    </source>
</evidence>
<dbReference type="InterPro" id="IPR001881">
    <property type="entry name" value="EGF-like_Ca-bd_dom"/>
</dbReference>
<dbReference type="OrthoDB" id="664115at2759"/>
<comment type="subcellular location">
    <subcellularLocation>
        <location evidence="1">Cell membrane</location>
        <topology evidence="1">Single-pass type I membrane protein</topology>
    </subcellularLocation>
</comment>
<dbReference type="FunFam" id="2.120.10.30:FF:000008">
    <property type="entry name" value="Low-density lipoprotein receptor-related protein 4"/>
    <property type="match status" value="2"/>
</dbReference>
<keyword evidence="13" id="KW-0675">Receptor</keyword>
<feature type="non-terminal residue" evidence="20">
    <location>
        <position position="1601"/>
    </location>
</feature>
<keyword evidence="11 18" id="KW-0472">Membrane</keyword>
<feature type="transmembrane region" description="Helical" evidence="18">
    <location>
        <begin position="1423"/>
        <end position="1444"/>
    </location>
</feature>
<dbReference type="SMART" id="SM00181">
    <property type="entry name" value="EGF"/>
    <property type="match status" value="6"/>
</dbReference>
<keyword evidence="12 15" id="KW-1015">Disulfide bond</keyword>